<name>A0A1H9YEI6_9BACI</name>
<evidence type="ECO:0000313" key="3">
    <source>
        <dbReference type="Proteomes" id="UP000198618"/>
    </source>
</evidence>
<sequence>MEVLQVIFVCGIIYGLISFFITLKKRSKDKSQLTLAISLIIVCTASFIKNFIS</sequence>
<evidence type="ECO:0000256" key="1">
    <source>
        <dbReference type="SAM" id="Phobius"/>
    </source>
</evidence>
<reference evidence="2 3" key="1">
    <citation type="submission" date="2016-10" db="EMBL/GenBank/DDBJ databases">
        <authorList>
            <person name="de Groot N.N."/>
        </authorList>
    </citation>
    <scope>NUCLEOTIDE SEQUENCE [LARGE SCALE GENOMIC DNA]</scope>
    <source>
        <strain evidence="2 3">IBRC-M 10780</strain>
    </source>
</reference>
<protein>
    <submittedName>
        <fullName evidence="2">Uncharacterized protein</fullName>
    </submittedName>
</protein>
<dbReference type="Proteomes" id="UP000198618">
    <property type="component" value="Unassembled WGS sequence"/>
</dbReference>
<accession>A0A1H9YEI6</accession>
<keyword evidence="3" id="KW-1185">Reference proteome</keyword>
<dbReference type="AlphaFoldDB" id="A0A1H9YEI6"/>
<proteinExistence type="predicted"/>
<evidence type="ECO:0000313" key="2">
    <source>
        <dbReference type="EMBL" id="SES67411.1"/>
    </source>
</evidence>
<feature type="transmembrane region" description="Helical" evidence="1">
    <location>
        <begin position="35"/>
        <end position="52"/>
    </location>
</feature>
<keyword evidence="1" id="KW-1133">Transmembrane helix</keyword>
<feature type="transmembrane region" description="Helical" evidence="1">
    <location>
        <begin position="6"/>
        <end position="23"/>
    </location>
</feature>
<keyword evidence="1" id="KW-0472">Membrane</keyword>
<dbReference type="EMBL" id="FOHE01000001">
    <property type="protein sequence ID" value="SES67411.1"/>
    <property type="molecule type" value="Genomic_DNA"/>
</dbReference>
<gene>
    <name evidence="2" type="ORF">SAMN05216389_101356</name>
</gene>
<organism evidence="2 3">
    <name type="scientific">Oceanobacillus limi</name>
    <dbReference type="NCBI Taxonomy" id="930131"/>
    <lineage>
        <taxon>Bacteria</taxon>
        <taxon>Bacillati</taxon>
        <taxon>Bacillota</taxon>
        <taxon>Bacilli</taxon>
        <taxon>Bacillales</taxon>
        <taxon>Bacillaceae</taxon>
        <taxon>Oceanobacillus</taxon>
    </lineage>
</organism>
<keyword evidence="1" id="KW-0812">Transmembrane</keyword>